<accession>A0A1R4B1K5</accession>
<feature type="transmembrane region" description="Helical" evidence="1">
    <location>
        <begin position="12"/>
        <end position="29"/>
    </location>
</feature>
<name>A0A1R4B1K5_9VIBR</name>
<dbReference type="EMBL" id="FUFT01000002">
    <property type="protein sequence ID" value="SJL82799.1"/>
    <property type="molecule type" value="Genomic_DNA"/>
</dbReference>
<keyword evidence="1" id="KW-0812">Transmembrane</keyword>
<dbReference type="Gene3D" id="3.40.50.410">
    <property type="entry name" value="von Willebrand factor, type A domain"/>
    <property type="match status" value="1"/>
</dbReference>
<protein>
    <recommendedName>
        <fullName evidence="2">VWFA domain-containing protein</fullName>
    </recommendedName>
</protein>
<keyword evidence="4" id="KW-1185">Reference proteome</keyword>
<evidence type="ECO:0000259" key="2">
    <source>
        <dbReference type="PROSITE" id="PS50234"/>
    </source>
</evidence>
<dbReference type="SMART" id="SM00327">
    <property type="entry name" value="VWA"/>
    <property type="match status" value="1"/>
</dbReference>
<dbReference type="SUPFAM" id="SSF53300">
    <property type="entry name" value="vWA-like"/>
    <property type="match status" value="1"/>
</dbReference>
<evidence type="ECO:0000313" key="4">
    <source>
        <dbReference type="Proteomes" id="UP000189475"/>
    </source>
</evidence>
<reference evidence="3 4" key="1">
    <citation type="submission" date="2017-02" db="EMBL/GenBank/DDBJ databases">
        <authorList>
            <person name="Peterson S.W."/>
        </authorList>
    </citation>
    <scope>NUCLEOTIDE SEQUENCE [LARGE SCALE GENOMIC DNA]</scope>
    <source>
        <strain evidence="3 4">CECT 9027</strain>
    </source>
</reference>
<proteinExistence type="predicted"/>
<feature type="domain" description="VWFA" evidence="2">
    <location>
        <begin position="152"/>
        <end position="418"/>
    </location>
</feature>
<dbReference type="Proteomes" id="UP000189475">
    <property type="component" value="Unassembled WGS sequence"/>
</dbReference>
<sequence>MTRYQRQQGHAAILFALMIPLLFGVFILGTDGARALQDKARLEEASEVAALAIAGQSGGSEQARNKLATDYIQYYFPNAKVDGLKTAVIACENNSSCKQGGSASERFFEYQVAAHIQEPNWFSKASIETSFGDNLNVGGYSSARKYQSKTVDVVLVADFSSSMENSTGDSNNPKYVDLKNVIGGVSDILSEYNEKLTDKSTQSKIAFVGFNRFVPDDAEVSNGNYYADQYTYMFCSGKARYKHTNNDGWCFNDAQRIDYDKTINNIFYPEKFSPVYAHKKVTFYPVNLTSDFKKFKNTIKNFTPEGTTAFYGGLIKGAQIAHQGKNSRRLIIILSDGMNSNKEVTQRMISHGLCNTITQKLNNDVTPSNEAITSRLFAIGVGYRLVNKYPEMSQCVGKNNVYDADDTQEIKNKILELIAEEMGRLSPSNEQ</sequence>
<dbReference type="PROSITE" id="PS50234">
    <property type="entry name" value="VWFA"/>
    <property type="match status" value="1"/>
</dbReference>
<dbReference type="InterPro" id="IPR036465">
    <property type="entry name" value="vWFA_dom_sf"/>
</dbReference>
<dbReference type="AlphaFoldDB" id="A0A1R4B1K5"/>
<dbReference type="RefSeq" id="WP_077312420.1">
    <property type="nucleotide sequence ID" value="NZ_AP024887.1"/>
</dbReference>
<evidence type="ECO:0000256" key="1">
    <source>
        <dbReference type="SAM" id="Phobius"/>
    </source>
</evidence>
<dbReference type="STRING" id="1918946.VPAL9027_00739"/>
<keyword evidence="1" id="KW-0472">Membrane</keyword>
<gene>
    <name evidence="3" type="ORF">VPAL9027_00739</name>
</gene>
<keyword evidence="1" id="KW-1133">Transmembrane helix</keyword>
<evidence type="ECO:0000313" key="3">
    <source>
        <dbReference type="EMBL" id="SJL82799.1"/>
    </source>
</evidence>
<dbReference type="OrthoDB" id="5670502at2"/>
<organism evidence="3 4">
    <name type="scientific">Vibrio palustris</name>
    <dbReference type="NCBI Taxonomy" id="1918946"/>
    <lineage>
        <taxon>Bacteria</taxon>
        <taxon>Pseudomonadati</taxon>
        <taxon>Pseudomonadota</taxon>
        <taxon>Gammaproteobacteria</taxon>
        <taxon>Vibrionales</taxon>
        <taxon>Vibrionaceae</taxon>
        <taxon>Vibrio</taxon>
    </lineage>
</organism>
<dbReference type="InterPro" id="IPR002035">
    <property type="entry name" value="VWF_A"/>
</dbReference>